<dbReference type="Pfam" id="PF19868">
    <property type="entry name" value="DUF6341"/>
    <property type="match status" value="1"/>
</dbReference>
<proteinExistence type="predicted"/>
<protein>
    <recommendedName>
        <fullName evidence="4">Uracil phosphoribosyltransferase</fullName>
    </recommendedName>
</protein>
<dbReference type="AlphaFoldDB" id="A0A917HVV5"/>
<organism evidence="2 3">
    <name type="scientific">Polaribacter pacificus</name>
    <dbReference type="NCBI Taxonomy" id="1775173"/>
    <lineage>
        <taxon>Bacteria</taxon>
        <taxon>Pseudomonadati</taxon>
        <taxon>Bacteroidota</taxon>
        <taxon>Flavobacteriia</taxon>
        <taxon>Flavobacteriales</taxon>
        <taxon>Flavobacteriaceae</taxon>
    </lineage>
</organism>
<keyword evidence="3" id="KW-1185">Reference proteome</keyword>
<dbReference type="InterPro" id="IPR045922">
    <property type="entry name" value="DUF6341"/>
</dbReference>
<dbReference type="EMBL" id="BMJW01000001">
    <property type="protein sequence ID" value="GGG91610.1"/>
    <property type="molecule type" value="Genomic_DNA"/>
</dbReference>
<reference evidence="2" key="1">
    <citation type="journal article" date="2014" name="Int. J. Syst. Evol. Microbiol.">
        <title>Complete genome sequence of Corynebacterium casei LMG S-19264T (=DSM 44701T), isolated from a smear-ripened cheese.</title>
        <authorList>
            <consortium name="US DOE Joint Genome Institute (JGI-PGF)"/>
            <person name="Walter F."/>
            <person name="Albersmeier A."/>
            <person name="Kalinowski J."/>
            <person name="Ruckert C."/>
        </authorList>
    </citation>
    <scope>NUCLEOTIDE SEQUENCE</scope>
    <source>
        <strain evidence="2">CGMCC 1.15763</strain>
    </source>
</reference>
<keyword evidence="1" id="KW-1133">Transmembrane helix</keyword>
<sequence>MIASNIFRLIGDFFTWAFGPFQALRLGDFGWWASNIVNWLFILVGFVLFAYWMKESKRFQKEGIEDSAE</sequence>
<dbReference type="RefSeq" id="WP_188597725.1">
    <property type="nucleotide sequence ID" value="NZ_BMJW01000001.1"/>
</dbReference>
<evidence type="ECO:0000313" key="3">
    <source>
        <dbReference type="Proteomes" id="UP000633278"/>
    </source>
</evidence>
<dbReference type="InterPro" id="IPR036259">
    <property type="entry name" value="MFS_trans_sf"/>
</dbReference>
<name>A0A917HVV5_9FLAO</name>
<feature type="transmembrane region" description="Helical" evidence="1">
    <location>
        <begin position="29"/>
        <end position="52"/>
    </location>
</feature>
<evidence type="ECO:0000313" key="2">
    <source>
        <dbReference type="EMBL" id="GGG91610.1"/>
    </source>
</evidence>
<evidence type="ECO:0008006" key="4">
    <source>
        <dbReference type="Google" id="ProtNLM"/>
    </source>
</evidence>
<reference evidence="2" key="2">
    <citation type="submission" date="2020-09" db="EMBL/GenBank/DDBJ databases">
        <authorList>
            <person name="Sun Q."/>
            <person name="Zhou Y."/>
        </authorList>
    </citation>
    <scope>NUCLEOTIDE SEQUENCE</scope>
    <source>
        <strain evidence="2">CGMCC 1.15763</strain>
    </source>
</reference>
<accession>A0A917HVV5</accession>
<gene>
    <name evidence="2" type="ORF">GCM10011416_05350</name>
</gene>
<comment type="caution">
    <text evidence="2">The sequence shown here is derived from an EMBL/GenBank/DDBJ whole genome shotgun (WGS) entry which is preliminary data.</text>
</comment>
<dbReference type="SUPFAM" id="SSF103473">
    <property type="entry name" value="MFS general substrate transporter"/>
    <property type="match status" value="1"/>
</dbReference>
<keyword evidence="1" id="KW-0812">Transmembrane</keyword>
<evidence type="ECO:0000256" key="1">
    <source>
        <dbReference type="SAM" id="Phobius"/>
    </source>
</evidence>
<keyword evidence="1" id="KW-0472">Membrane</keyword>
<dbReference type="Proteomes" id="UP000633278">
    <property type="component" value="Unassembled WGS sequence"/>
</dbReference>